<reference evidence="2" key="1">
    <citation type="submission" date="2015-09" db="EMBL/GenBank/DDBJ databases">
        <authorList>
            <person name="Rodrigo-Torres L."/>
            <person name="Arahal D.R."/>
        </authorList>
    </citation>
    <scope>NUCLEOTIDE SEQUENCE [LARGE SCALE GENOMIC DNA]</scope>
    <source>
        <strain evidence="2">CECT 4293</strain>
    </source>
</reference>
<accession>A0A0P1E1C7</accession>
<sequence length="145" mass="16849">MDDDLTYSGGLPALQDRFERRRAPFDFSDEVLPAEDVDLTHLTRQIVPESATRPQPGQADTSWTRKRRHIAQEFVGKSELAFLNAQLISNLRKRSWPNHAPALFCRLWAEHSDHLFKALNRDPGTVFRRLAKMRETRAARREARQ</sequence>
<dbReference type="AlphaFoldDB" id="A0A0P1E1C7"/>
<organism evidence="1 2">
    <name type="scientific">Ruegeria atlantica</name>
    <dbReference type="NCBI Taxonomy" id="81569"/>
    <lineage>
        <taxon>Bacteria</taxon>
        <taxon>Pseudomonadati</taxon>
        <taxon>Pseudomonadota</taxon>
        <taxon>Alphaproteobacteria</taxon>
        <taxon>Rhodobacterales</taxon>
        <taxon>Roseobacteraceae</taxon>
        <taxon>Ruegeria</taxon>
    </lineage>
</organism>
<keyword evidence="2" id="KW-1185">Reference proteome</keyword>
<dbReference type="EMBL" id="CYPS01000008">
    <property type="protein sequence ID" value="CUH41761.1"/>
    <property type="molecule type" value="Genomic_DNA"/>
</dbReference>
<proteinExistence type="predicted"/>
<name>A0A0P1E1C7_9RHOB</name>
<protein>
    <submittedName>
        <fullName evidence="1">Uncharacterized protein</fullName>
    </submittedName>
</protein>
<dbReference type="RefSeq" id="WP_058271832.1">
    <property type="nucleotide sequence ID" value="NZ_CYPS01000008.1"/>
</dbReference>
<dbReference type="Proteomes" id="UP000050786">
    <property type="component" value="Unassembled WGS sequence"/>
</dbReference>
<gene>
    <name evidence="1" type="ORF">RUM4293_00642</name>
</gene>
<evidence type="ECO:0000313" key="2">
    <source>
        <dbReference type="Proteomes" id="UP000050786"/>
    </source>
</evidence>
<evidence type="ECO:0000313" key="1">
    <source>
        <dbReference type="EMBL" id="CUH41761.1"/>
    </source>
</evidence>